<evidence type="ECO:0000256" key="8">
    <source>
        <dbReference type="SAM" id="Phobius"/>
    </source>
</evidence>
<feature type="domain" description="HAMP" evidence="10">
    <location>
        <begin position="212"/>
        <end position="264"/>
    </location>
</feature>
<keyword evidence="12" id="KW-1185">Reference proteome</keyword>
<dbReference type="InterPro" id="IPR005467">
    <property type="entry name" value="His_kinase_dom"/>
</dbReference>
<dbReference type="InterPro" id="IPR003661">
    <property type="entry name" value="HisK_dim/P_dom"/>
</dbReference>
<dbReference type="RefSeq" id="WP_125403634.1">
    <property type="nucleotide sequence ID" value="NZ_JBEHHI010000003.1"/>
</dbReference>
<dbReference type="PANTHER" id="PTHR43711">
    <property type="entry name" value="TWO-COMPONENT HISTIDINE KINASE"/>
    <property type="match status" value="1"/>
</dbReference>
<evidence type="ECO:0000256" key="2">
    <source>
        <dbReference type="ARBA" id="ARBA00004370"/>
    </source>
</evidence>
<evidence type="ECO:0000259" key="10">
    <source>
        <dbReference type="PROSITE" id="PS50885"/>
    </source>
</evidence>
<dbReference type="PROSITE" id="PS50885">
    <property type="entry name" value="HAMP"/>
    <property type="match status" value="1"/>
</dbReference>
<dbReference type="PRINTS" id="PR00344">
    <property type="entry name" value="BCTRLSENSOR"/>
</dbReference>
<evidence type="ECO:0000256" key="7">
    <source>
        <dbReference type="ARBA" id="ARBA00023012"/>
    </source>
</evidence>
<protein>
    <recommendedName>
        <fullName evidence="3">histidine kinase</fullName>
        <ecNumber evidence="3">2.7.13.3</ecNumber>
    </recommendedName>
</protein>
<comment type="caution">
    <text evidence="11">The sequence shown here is derived from an EMBL/GenBank/DDBJ whole genome shotgun (WGS) entry which is preliminary data.</text>
</comment>
<comment type="subcellular location">
    <subcellularLocation>
        <location evidence="2">Membrane</location>
    </subcellularLocation>
</comment>
<dbReference type="PROSITE" id="PS50109">
    <property type="entry name" value="HIS_KIN"/>
    <property type="match status" value="1"/>
</dbReference>
<dbReference type="PANTHER" id="PTHR43711:SF1">
    <property type="entry name" value="HISTIDINE KINASE 1"/>
    <property type="match status" value="1"/>
</dbReference>
<evidence type="ECO:0000256" key="1">
    <source>
        <dbReference type="ARBA" id="ARBA00000085"/>
    </source>
</evidence>
<evidence type="ECO:0000313" key="11">
    <source>
        <dbReference type="EMBL" id="MEX5729980.1"/>
    </source>
</evidence>
<dbReference type="InterPro" id="IPR003594">
    <property type="entry name" value="HATPase_dom"/>
</dbReference>
<dbReference type="CDD" id="cd00075">
    <property type="entry name" value="HATPase"/>
    <property type="match status" value="1"/>
</dbReference>
<evidence type="ECO:0000256" key="6">
    <source>
        <dbReference type="ARBA" id="ARBA00022777"/>
    </source>
</evidence>
<feature type="transmembrane region" description="Helical" evidence="8">
    <location>
        <begin position="6"/>
        <end position="29"/>
    </location>
</feature>
<proteinExistence type="predicted"/>
<dbReference type="Gene3D" id="3.30.565.10">
    <property type="entry name" value="Histidine kinase-like ATPase, C-terminal domain"/>
    <property type="match status" value="1"/>
</dbReference>
<dbReference type="InterPro" id="IPR004358">
    <property type="entry name" value="Sig_transdc_His_kin-like_C"/>
</dbReference>
<dbReference type="SUPFAM" id="SSF47384">
    <property type="entry name" value="Homodimeric domain of signal transducing histidine kinase"/>
    <property type="match status" value="1"/>
</dbReference>
<dbReference type="SUPFAM" id="SSF55874">
    <property type="entry name" value="ATPase domain of HSP90 chaperone/DNA topoisomerase II/histidine kinase"/>
    <property type="match status" value="1"/>
</dbReference>
<keyword evidence="8" id="KW-0812">Transmembrane</keyword>
<dbReference type="InterPro" id="IPR003660">
    <property type="entry name" value="HAMP_dom"/>
</dbReference>
<keyword evidence="4" id="KW-0597">Phosphoprotein</keyword>
<dbReference type="CDD" id="cd00082">
    <property type="entry name" value="HisKA"/>
    <property type="match status" value="1"/>
</dbReference>
<dbReference type="Proteomes" id="UP001560019">
    <property type="component" value="Unassembled WGS sequence"/>
</dbReference>
<feature type="transmembrane region" description="Helical" evidence="8">
    <location>
        <begin position="190"/>
        <end position="210"/>
    </location>
</feature>
<dbReference type="SMART" id="SM00388">
    <property type="entry name" value="HisKA"/>
    <property type="match status" value="1"/>
</dbReference>
<evidence type="ECO:0000256" key="4">
    <source>
        <dbReference type="ARBA" id="ARBA00022553"/>
    </source>
</evidence>
<comment type="catalytic activity">
    <reaction evidence="1">
        <text>ATP + protein L-histidine = ADP + protein N-phospho-L-histidine.</text>
        <dbReference type="EC" id="2.7.13.3"/>
    </reaction>
</comment>
<name>A0ABV3XX71_9RHOB</name>
<evidence type="ECO:0000313" key="12">
    <source>
        <dbReference type="Proteomes" id="UP001560019"/>
    </source>
</evidence>
<dbReference type="EC" id="2.7.13.3" evidence="3"/>
<dbReference type="GO" id="GO:0016301">
    <property type="term" value="F:kinase activity"/>
    <property type="evidence" value="ECO:0007669"/>
    <property type="project" value="UniProtKB-KW"/>
</dbReference>
<organism evidence="11 12">
    <name type="scientific">Rhodovulum iodosum</name>
    <dbReference type="NCBI Taxonomy" id="68291"/>
    <lineage>
        <taxon>Bacteria</taxon>
        <taxon>Pseudomonadati</taxon>
        <taxon>Pseudomonadota</taxon>
        <taxon>Alphaproteobacteria</taxon>
        <taxon>Rhodobacterales</taxon>
        <taxon>Paracoccaceae</taxon>
        <taxon>Rhodovulum</taxon>
    </lineage>
</organism>
<evidence type="ECO:0000256" key="3">
    <source>
        <dbReference type="ARBA" id="ARBA00012438"/>
    </source>
</evidence>
<dbReference type="InterPro" id="IPR036097">
    <property type="entry name" value="HisK_dim/P_sf"/>
</dbReference>
<dbReference type="Gene3D" id="1.10.287.130">
    <property type="match status" value="1"/>
</dbReference>
<dbReference type="EMBL" id="JBEHHI010000003">
    <property type="protein sequence ID" value="MEX5729980.1"/>
    <property type="molecule type" value="Genomic_DNA"/>
</dbReference>
<keyword evidence="7" id="KW-0902">Two-component regulatory system</keyword>
<dbReference type="Gene3D" id="6.10.340.10">
    <property type="match status" value="1"/>
</dbReference>
<dbReference type="InterPro" id="IPR050736">
    <property type="entry name" value="Sensor_HK_Regulatory"/>
</dbReference>
<reference evidence="11 12" key="1">
    <citation type="submission" date="2024-06" db="EMBL/GenBank/DDBJ databases">
        <title>Genome of Rhodovulum iodosum, a marine photoferrotroph.</title>
        <authorList>
            <person name="Bianchini G."/>
            <person name="Nikeleit V."/>
            <person name="Kappler A."/>
            <person name="Bryce C."/>
            <person name="Sanchez-Baracaldo P."/>
        </authorList>
    </citation>
    <scope>NUCLEOTIDE SEQUENCE [LARGE SCALE GENOMIC DNA]</scope>
    <source>
        <strain evidence="11 12">UT/N1</strain>
    </source>
</reference>
<keyword evidence="8" id="KW-1133">Transmembrane helix</keyword>
<keyword evidence="8" id="KW-0472">Membrane</keyword>
<keyword evidence="5" id="KW-0808">Transferase</keyword>
<evidence type="ECO:0000256" key="5">
    <source>
        <dbReference type="ARBA" id="ARBA00022679"/>
    </source>
</evidence>
<gene>
    <name evidence="11" type="ORF">Ga0609869_003333</name>
</gene>
<dbReference type="InterPro" id="IPR036890">
    <property type="entry name" value="HATPase_C_sf"/>
</dbReference>
<sequence>MNTTTLFSLISALVVALMLGLAGLTLYSIEKSRWWDTRTRLAQDSHRLHLELEANIFRLFKQHGDALLIGDRDGGAGERELMQRIAQNLADIRTTIAREIQLVGEEEFAELDTLNLIEADVQRVTTALDSFSASGERLDTSVQIERLAALLDREIDITLTRRIDTALAEELSEVEEVVTEAAAFRRTNRAVVLGFVALSIGLMALAALSFNSQIRRPLTALPGKLSALRQGDYEAPMALDGGREFRELGHVLGDMAQGLAQRDVSREERRRELESQVAARTRELHGLVTQLETGNATRKRLMADISHELRTPLSIILGEAEVALRTARALPTETSDTLARIRDAARHTNQIVDDMLTVARHEAGQLRLDKRESDFSVVLRDAVEIFPRTVSLSLPETPLRVVVDRIRLRQSILAVFHNAHRYGGPTITASLALENGIARLVVEDDGPGMSEQDKAQAFERFFRGSNASGQPHEGSGLGLPIVKAIVEAHGGQIALQDGAAGGLRVVIELPAGPKVRLVDPGANGGLSRRTA</sequence>
<accession>A0ABV3XX71</accession>
<dbReference type="SMART" id="SM00387">
    <property type="entry name" value="HATPase_c"/>
    <property type="match status" value="1"/>
</dbReference>
<keyword evidence="6 11" id="KW-0418">Kinase</keyword>
<dbReference type="Pfam" id="PF00512">
    <property type="entry name" value="HisKA"/>
    <property type="match status" value="1"/>
</dbReference>
<dbReference type="Pfam" id="PF02518">
    <property type="entry name" value="HATPase_c"/>
    <property type="match status" value="1"/>
</dbReference>
<evidence type="ECO:0000259" key="9">
    <source>
        <dbReference type="PROSITE" id="PS50109"/>
    </source>
</evidence>
<feature type="domain" description="Histidine kinase" evidence="9">
    <location>
        <begin position="304"/>
        <end position="513"/>
    </location>
</feature>